<gene>
    <name evidence="1" type="ORF">EVG15_07200</name>
</gene>
<evidence type="ECO:0000313" key="2">
    <source>
        <dbReference type="Proteomes" id="UP000319296"/>
    </source>
</evidence>
<dbReference type="EMBL" id="SGBB01000012">
    <property type="protein sequence ID" value="RZD18236.1"/>
    <property type="molecule type" value="Genomic_DNA"/>
</dbReference>
<dbReference type="Gene3D" id="1.20.120.330">
    <property type="entry name" value="Nucleotidyltransferases domain 2"/>
    <property type="match status" value="1"/>
</dbReference>
<evidence type="ECO:0000313" key="1">
    <source>
        <dbReference type="EMBL" id="RZD18236.1"/>
    </source>
</evidence>
<dbReference type="Proteomes" id="UP000319296">
    <property type="component" value="Unassembled WGS sequence"/>
</dbReference>
<organism evidence="1 2">
    <name type="scientific">Candidatus Acididesulfobacter diazotrophicus</name>
    <dbReference type="NCBI Taxonomy" id="2597226"/>
    <lineage>
        <taxon>Bacteria</taxon>
        <taxon>Deltaproteobacteria</taxon>
        <taxon>Candidatus Acidulodesulfobacterales</taxon>
        <taxon>Candidatus Acididesulfobacter</taxon>
    </lineage>
</organism>
<comment type="caution">
    <text evidence="1">The sequence shown here is derived from an EMBL/GenBank/DDBJ whole genome shotgun (WGS) entry which is preliminary data.</text>
</comment>
<protein>
    <recommendedName>
        <fullName evidence="3">DUF86 domain-containing protein</fullName>
    </recommendedName>
</protein>
<reference evidence="1 2" key="1">
    <citation type="journal article" date="2019" name="ISME J.">
        <title>Insights into ecological role of a new deltaproteobacterial order Candidatus Acidulodesulfobacterales by metagenomics and metatranscriptomics.</title>
        <authorList>
            <person name="Tan S."/>
            <person name="Liu J."/>
            <person name="Fang Y."/>
            <person name="Hedlund B.P."/>
            <person name="Lian Z.H."/>
            <person name="Huang L.Y."/>
            <person name="Li J.T."/>
            <person name="Huang L.N."/>
            <person name="Li W.J."/>
            <person name="Jiang H.C."/>
            <person name="Dong H.L."/>
            <person name="Shu W.S."/>
        </authorList>
    </citation>
    <scope>NUCLEOTIDE SEQUENCE [LARGE SCALE GENOMIC DNA]</scope>
    <source>
        <strain evidence="1">AP1</strain>
    </source>
</reference>
<sequence length="95" mass="11029">MQDSIGKRLFPLILIIIGEDIDDMSFSDILNKLEKLKIITGAGDWKKLREIRNEISHEYSSETNYLVEGINKFYLNVSYIISVYSGIKEYLKTHV</sequence>
<evidence type="ECO:0008006" key="3">
    <source>
        <dbReference type="Google" id="ProtNLM"/>
    </source>
</evidence>
<dbReference type="SUPFAM" id="SSF81593">
    <property type="entry name" value="Nucleotidyltransferase substrate binding subunit/domain"/>
    <property type="match status" value="1"/>
</dbReference>
<name>A0A519BLW8_9DELT</name>
<proteinExistence type="predicted"/>
<dbReference type="AlphaFoldDB" id="A0A519BLW8"/>
<accession>A0A519BLW8</accession>